<dbReference type="Pfam" id="PF09729">
    <property type="entry name" value="Gti1_Pac2"/>
    <property type="match status" value="1"/>
</dbReference>
<dbReference type="EMBL" id="JAULSY010000004">
    <property type="protein sequence ID" value="KAK0673821.1"/>
    <property type="molecule type" value="Genomic_DNA"/>
</dbReference>
<dbReference type="PANTHER" id="PTHR28027">
    <property type="entry name" value="TRANSCRIPTIONAL REGULATOR MIT1"/>
    <property type="match status" value="1"/>
</dbReference>
<proteinExistence type="inferred from homology"/>
<comment type="caution">
    <text evidence="3">The sequence shown here is derived from an EMBL/GenBank/DDBJ whole genome shotgun (WGS) entry which is preliminary data.</text>
</comment>
<organism evidence="3 4">
    <name type="scientific">Cercophora samala</name>
    <dbReference type="NCBI Taxonomy" id="330535"/>
    <lineage>
        <taxon>Eukaryota</taxon>
        <taxon>Fungi</taxon>
        <taxon>Dikarya</taxon>
        <taxon>Ascomycota</taxon>
        <taxon>Pezizomycotina</taxon>
        <taxon>Sordariomycetes</taxon>
        <taxon>Sordariomycetidae</taxon>
        <taxon>Sordariales</taxon>
        <taxon>Lasiosphaeriaceae</taxon>
        <taxon>Cercophora</taxon>
    </lineage>
</organism>
<evidence type="ECO:0000313" key="4">
    <source>
        <dbReference type="Proteomes" id="UP001174997"/>
    </source>
</evidence>
<evidence type="ECO:0000313" key="3">
    <source>
        <dbReference type="EMBL" id="KAK0673821.1"/>
    </source>
</evidence>
<comment type="similarity">
    <text evidence="1">Belongs to the MIT1/WOR1 family.</text>
</comment>
<feature type="region of interest" description="Disordered" evidence="2">
    <location>
        <begin position="102"/>
        <end position="131"/>
    </location>
</feature>
<evidence type="ECO:0000256" key="1">
    <source>
        <dbReference type="ARBA" id="ARBA00008359"/>
    </source>
</evidence>
<evidence type="ECO:0000256" key="2">
    <source>
        <dbReference type="SAM" id="MobiDB-lite"/>
    </source>
</evidence>
<dbReference type="GO" id="GO:0003677">
    <property type="term" value="F:DNA binding"/>
    <property type="evidence" value="ECO:0007669"/>
    <property type="project" value="TreeGrafter"/>
</dbReference>
<dbReference type="AlphaFoldDB" id="A0AA39ZMC4"/>
<gene>
    <name evidence="3" type="ORF">QBC41DRAFT_265458</name>
</gene>
<dbReference type="Proteomes" id="UP001174997">
    <property type="component" value="Unassembled WGS sequence"/>
</dbReference>
<reference evidence="3" key="1">
    <citation type="submission" date="2023-06" db="EMBL/GenBank/DDBJ databases">
        <title>Genome-scale phylogeny and comparative genomics of the fungal order Sordariales.</title>
        <authorList>
            <consortium name="Lawrence Berkeley National Laboratory"/>
            <person name="Hensen N."/>
            <person name="Bonometti L."/>
            <person name="Westerberg I."/>
            <person name="Brannstrom I.O."/>
            <person name="Guillou S."/>
            <person name="Cros-Aarteil S."/>
            <person name="Calhoun S."/>
            <person name="Haridas S."/>
            <person name="Kuo A."/>
            <person name="Mondo S."/>
            <person name="Pangilinan J."/>
            <person name="Riley R."/>
            <person name="Labutti K."/>
            <person name="Andreopoulos B."/>
            <person name="Lipzen A."/>
            <person name="Chen C."/>
            <person name="Yanf M."/>
            <person name="Daum C."/>
            <person name="Ng V."/>
            <person name="Clum A."/>
            <person name="Steindorff A."/>
            <person name="Ohm R."/>
            <person name="Martin F."/>
            <person name="Silar P."/>
            <person name="Natvig D."/>
            <person name="Lalanne C."/>
            <person name="Gautier V."/>
            <person name="Ament-Velasquez S.L."/>
            <person name="Kruys A."/>
            <person name="Hutchinson M.I."/>
            <person name="Powell A.J."/>
            <person name="Barry K."/>
            <person name="Miller A.N."/>
            <person name="Grigoriev I.V."/>
            <person name="Debuchy R."/>
            <person name="Gladieux P."/>
            <person name="Thoren M.H."/>
            <person name="Johannesson H."/>
        </authorList>
    </citation>
    <scope>NUCLEOTIDE SEQUENCE</scope>
    <source>
        <strain evidence="3">CBS 307.81</strain>
    </source>
</reference>
<dbReference type="InterPro" id="IPR018608">
    <property type="entry name" value="Gti1/Pac2"/>
</dbReference>
<name>A0AA39ZMC4_9PEZI</name>
<accession>A0AA39ZMC4</accession>
<dbReference type="PANTHER" id="PTHR28027:SF2">
    <property type="entry name" value="TRANSCRIPTIONAL REGULATOR MIT1"/>
    <property type="match status" value="1"/>
</dbReference>
<keyword evidence="4" id="KW-1185">Reference proteome</keyword>
<sequence length="505" mass="55414">MAPTASSSPSANVPIEPSWIGYVPDTGTALCLVEAVLRGVLKITARRPQDKERPECIRSGNVFIYEENASGIRRWTDGRNWSPSRIVGNFLVYREIEASLPSDGKTKKDAKKTTSRPVGIKKSPNLGRNHNATTFAVGDGPTNRDITLPNGQVLPYEGTRGAQKLLGSLIDTYPFKQNGLIKRTISFKLPNKTLHAVAYSNLEDYANADFELAFNDPRLRDCFPRESLMEQTWRASYYDDLGAFLPLHQAVWQQQDRDMAIAQQAWISNQAGATFHPTYGMTPHGMAPHGMTTHGMAPQIMAANNMGHHDMAADNMGHHSLAADNMSHHGMAPQIMAADNMGHHSLAADNMSHHGMAPDDMGYHGMAPDDMQAGMHDPSHGFAVANYPIQEHHHPYSPDYPHNAYMLGSADEEAGDVDGQEPRTSVIDHSGLQAQAQVDEYGTVAEGYAPNVPADFQSPVMYQAHHSPHLAHASHIMAQMDYPTHNGTYSAQDGAYEGEDITYPV</sequence>
<protein>
    <submittedName>
        <fullName evidence="3">Gluconate transport inducer 1</fullName>
    </submittedName>
</protein>